<evidence type="ECO:0000256" key="2">
    <source>
        <dbReference type="ARBA" id="ARBA00022829"/>
    </source>
</evidence>
<evidence type="ECO:0000259" key="4">
    <source>
        <dbReference type="Pfam" id="PF07557"/>
    </source>
</evidence>
<feature type="compositionally biased region" description="Low complexity" evidence="3">
    <location>
        <begin position="235"/>
        <end position="246"/>
    </location>
</feature>
<feature type="compositionally biased region" description="Basic and acidic residues" evidence="3">
    <location>
        <begin position="303"/>
        <end position="329"/>
    </location>
</feature>
<feature type="compositionally biased region" description="Polar residues" evidence="3">
    <location>
        <begin position="457"/>
        <end position="468"/>
    </location>
</feature>
<evidence type="ECO:0000256" key="1">
    <source>
        <dbReference type="ARBA" id="ARBA00010845"/>
    </source>
</evidence>
<dbReference type="Proteomes" id="UP001497453">
    <property type="component" value="Chromosome 3"/>
</dbReference>
<protein>
    <recommendedName>
        <fullName evidence="4">Shugoshin C-terminal domain-containing protein</fullName>
    </recommendedName>
</protein>
<feature type="compositionally biased region" description="Polar residues" evidence="3">
    <location>
        <begin position="410"/>
        <end position="422"/>
    </location>
</feature>
<name>A0ABP1D5F8_9APHY</name>
<feature type="compositionally biased region" description="Basic and acidic residues" evidence="3">
    <location>
        <begin position="554"/>
        <end position="573"/>
    </location>
</feature>
<accession>A0ABP1D5F8</accession>
<keyword evidence="6" id="KW-1185">Reference proteome</keyword>
<feature type="domain" description="Shugoshin C-terminal" evidence="4">
    <location>
        <begin position="430"/>
        <end position="452"/>
    </location>
</feature>
<keyword evidence="2" id="KW-0159">Chromosome partition</keyword>
<organism evidence="5 6">
    <name type="scientific">Somion occarium</name>
    <dbReference type="NCBI Taxonomy" id="3059160"/>
    <lineage>
        <taxon>Eukaryota</taxon>
        <taxon>Fungi</taxon>
        <taxon>Dikarya</taxon>
        <taxon>Basidiomycota</taxon>
        <taxon>Agaricomycotina</taxon>
        <taxon>Agaricomycetes</taxon>
        <taxon>Polyporales</taxon>
        <taxon>Cerrenaceae</taxon>
        <taxon>Somion</taxon>
    </lineage>
</organism>
<feature type="compositionally biased region" description="Low complexity" evidence="3">
    <location>
        <begin position="375"/>
        <end position="405"/>
    </location>
</feature>
<feature type="compositionally biased region" description="Polar residues" evidence="3">
    <location>
        <begin position="106"/>
        <end position="118"/>
    </location>
</feature>
<proteinExistence type="inferred from homology"/>
<reference evidence="6" key="1">
    <citation type="submission" date="2024-04" db="EMBL/GenBank/DDBJ databases">
        <authorList>
            <person name="Shaw F."/>
            <person name="Minotto A."/>
        </authorList>
    </citation>
    <scope>NUCLEOTIDE SEQUENCE [LARGE SCALE GENOMIC DNA]</scope>
</reference>
<dbReference type="EMBL" id="OZ037946">
    <property type="protein sequence ID" value="CAL1703121.1"/>
    <property type="molecule type" value="Genomic_DNA"/>
</dbReference>
<evidence type="ECO:0000256" key="3">
    <source>
        <dbReference type="SAM" id="MobiDB-lite"/>
    </source>
</evidence>
<feature type="compositionally biased region" description="Basic and acidic residues" evidence="3">
    <location>
        <begin position="361"/>
        <end position="374"/>
    </location>
</feature>
<feature type="compositionally biased region" description="Basic residues" evidence="3">
    <location>
        <begin position="293"/>
        <end position="302"/>
    </location>
</feature>
<comment type="similarity">
    <text evidence="1">Belongs to the shugoshin family.</text>
</comment>
<dbReference type="Pfam" id="PF07557">
    <property type="entry name" value="Shugoshin_C"/>
    <property type="match status" value="1"/>
</dbReference>
<evidence type="ECO:0000313" key="6">
    <source>
        <dbReference type="Proteomes" id="UP001497453"/>
    </source>
</evidence>
<dbReference type="InterPro" id="IPR011515">
    <property type="entry name" value="Shugoshin_C"/>
</dbReference>
<feature type="compositionally biased region" description="Polar residues" evidence="3">
    <location>
        <begin position="485"/>
        <end position="498"/>
    </location>
</feature>
<gene>
    <name evidence="5" type="ORF">GFSPODELE1_LOCUS4407</name>
</gene>
<feature type="region of interest" description="Disordered" evidence="3">
    <location>
        <begin position="105"/>
        <end position="573"/>
    </location>
</feature>
<evidence type="ECO:0000313" key="5">
    <source>
        <dbReference type="EMBL" id="CAL1703121.1"/>
    </source>
</evidence>
<sequence>MSRRQSRVSIDVRQNDTLLEFENFKKKFLLANKHITKLNSTLSIRIEELNAQISGLYVENLRLRASEIALSAQLKKEREKSRKILADAEAATHSFMKQLGYIRKANNISPGRSKTPESQHAPVPRARRPIINPDSTPPVNRIARPPTVPGIIEGDETNLSSPDSPGADPEDEDEPPSPTPVRRKSKARASSSRLPLPTPRIASPDPPLSIDLPTVNFAEQLKAGKRKPTRRQSGLLTTSVSITTVTERPPSPAFGSPLRRDAALEEEEEEVLAVIGGIDGQDDDEPEIITQRITRRERKKKSREKETEKESGGEGSTKERERKRSRDSEEQTWTVEGGKKSKLKDVTNSPPSRLPALDIPSSDRERLHTPEHEIPTSATSATTSSSLATTRTFLTTPATTPAPSLKSEHQSQLVTPRSSSPAPDSEPAGGRERRARKSVNYAEPKLNTKMRKPDPQPSSSKRASTSSLGPDAPRRSLEGAPPIPSSSSTDNTAMTQPQPVAGVKRKKSLRVHVLSEDGEESEGTQADAEYGGLRVSASSWVNTDGRRRSIHTGSSRDPKRLEGDDGRRHSMAV</sequence>